<accession>K7R8L2</accession>
<organism evidence="1 2">
    <name type="scientific">Thermus oshimai JL-2</name>
    <dbReference type="NCBI Taxonomy" id="751945"/>
    <lineage>
        <taxon>Bacteria</taxon>
        <taxon>Thermotogati</taxon>
        <taxon>Deinococcota</taxon>
        <taxon>Deinococci</taxon>
        <taxon>Thermales</taxon>
        <taxon>Thermaceae</taxon>
        <taxon>Thermus</taxon>
    </lineage>
</organism>
<dbReference type="GO" id="GO:0016791">
    <property type="term" value="F:phosphatase activity"/>
    <property type="evidence" value="ECO:0007669"/>
    <property type="project" value="TreeGrafter"/>
</dbReference>
<dbReference type="AlphaFoldDB" id="K7R8L2"/>
<dbReference type="Gene3D" id="3.40.50.1240">
    <property type="entry name" value="Phosphoglycerate mutase-like"/>
    <property type="match status" value="1"/>
</dbReference>
<dbReference type="PANTHER" id="PTHR48100">
    <property type="entry name" value="BROAD-SPECIFICITY PHOSPHATASE YOR283W-RELATED"/>
    <property type="match status" value="1"/>
</dbReference>
<sequence>MRRRLLLLRHGEVDYFPGGRPVPPEGVGLTPKGRAQAEAVRALLREVPLDLAVHSGLPRTEETLAIVLEGRGVPVEAWPAFREIRPGRLKELADPEKAFREAFHPGSLEERFLGGESYGAFLDRVLSAYEALLARPWDTLLLVAHGGVIRALLSYALTGERRLLGGLEVAPCGLSILDLGQPNLLRVHNLIAYEPLPQSRLSSMEELWQAYRHTPRSRK</sequence>
<evidence type="ECO:0000313" key="2">
    <source>
        <dbReference type="Proteomes" id="UP000000211"/>
    </source>
</evidence>
<dbReference type="EMBL" id="CP003250">
    <property type="protein sequence ID" value="AFV77429.1"/>
    <property type="molecule type" value="Genomic_DNA"/>
</dbReference>
<gene>
    <name evidence="1" type="ORF">Theos_2452</name>
</gene>
<dbReference type="InterPro" id="IPR013078">
    <property type="entry name" value="His_Pase_superF_clade-1"/>
</dbReference>
<dbReference type="Pfam" id="PF00300">
    <property type="entry name" value="His_Phos_1"/>
    <property type="match status" value="1"/>
</dbReference>
<protein>
    <submittedName>
        <fullName evidence="1">Fructose-2,6-bisphosphatase</fullName>
    </submittedName>
</protein>
<dbReference type="SUPFAM" id="SSF53254">
    <property type="entry name" value="Phosphoglycerate mutase-like"/>
    <property type="match status" value="1"/>
</dbReference>
<dbReference type="Proteomes" id="UP000000211">
    <property type="component" value="Plasmid pTHEOS01"/>
</dbReference>
<dbReference type="SMART" id="SM00855">
    <property type="entry name" value="PGAM"/>
    <property type="match status" value="1"/>
</dbReference>
<reference evidence="1 2" key="1">
    <citation type="journal article" date="2013" name="Genome Announc.">
        <title>Whole Genome Sequencing of Thermus oshimai JL-2 and Thermus thermophilus JL-18, Incomplete Denitrifiers from the United States Great Basin.</title>
        <authorList>
            <person name="Murugapiran S.K."/>
            <person name="Huntemann M."/>
            <person name="Wei C.L."/>
            <person name="Han J."/>
            <person name="Detter J.C."/>
            <person name="Han C.S."/>
            <person name="Erkkila T.H."/>
            <person name="Teshima H."/>
            <person name="Chen A."/>
            <person name="Kyrpides N."/>
            <person name="Mavrommatis K."/>
            <person name="Markowitz V."/>
            <person name="Szeto E."/>
            <person name="Ivanova N."/>
            <person name="Pagani I."/>
            <person name="Lam J."/>
            <person name="McDonald A.I."/>
            <person name="Dodsworth J.A."/>
            <person name="Pati A."/>
            <person name="Goodwin L."/>
            <person name="Peters L."/>
            <person name="Pitluck S."/>
            <person name="Woyke T."/>
            <person name="Hedlund B.P."/>
        </authorList>
    </citation>
    <scope>NUCLEOTIDE SEQUENCE</scope>
    <source>
        <strain evidence="1 2">JL-2</strain>
        <plasmid evidence="1">pTHEOS01</plasmid>
    </source>
</reference>
<dbReference type="HOGENOM" id="CLU_033323_10_0_0"/>
<dbReference type="KEGG" id="tos:Theos_2452"/>
<dbReference type="InterPro" id="IPR029033">
    <property type="entry name" value="His_PPase_superfam"/>
</dbReference>
<dbReference type="RefSeq" id="WP_015065423.1">
    <property type="nucleotide sequence ID" value="NC_019387.1"/>
</dbReference>
<keyword evidence="2" id="KW-1185">Reference proteome</keyword>
<proteinExistence type="predicted"/>
<evidence type="ECO:0000313" key="1">
    <source>
        <dbReference type="EMBL" id="AFV77429.1"/>
    </source>
</evidence>
<keyword evidence="1" id="KW-0614">Plasmid</keyword>
<dbReference type="InterPro" id="IPR050275">
    <property type="entry name" value="PGM_Phosphatase"/>
</dbReference>
<dbReference type="CDD" id="cd07067">
    <property type="entry name" value="HP_PGM_like"/>
    <property type="match status" value="1"/>
</dbReference>
<dbReference type="OrthoDB" id="9781415at2"/>
<geneLocation type="plasmid" evidence="1 2">
    <name>pTHEOS01</name>
</geneLocation>
<dbReference type="PATRIC" id="fig|751945.3.peg.2393"/>
<name>K7R8L2_THEOS</name>